<dbReference type="GO" id="GO:0004534">
    <property type="term" value="F:5'-3' RNA exonuclease activity"/>
    <property type="evidence" value="ECO:0007669"/>
    <property type="project" value="TreeGrafter"/>
</dbReference>
<dbReference type="GO" id="GO:0035312">
    <property type="term" value="F:5'-3' DNA exonuclease activity"/>
    <property type="evidence" value="ECO:0007669"/>
    <property type="project" value="TreeGrafter"/>
</dbReference>
<dbReference type="SUPFAM" id="SSF89550">
    <property type="entry name" value="PHP domain-like"/>
    <property type="match status" value="1"/>
</dbReference>
<dbReference type="EMBL" id="DF238840">
    <property type="protein sequence ID" value="GAF26888.1"/>
    <property type="molecule type" value="Genomic_DNA"/>
</dbReference>
<evidence type="ECO:0000259" key="1">
    <source>
        <dbReference type="SMART" id="SM00481"/>
    </source>
</evidence>
<protein>
    <submittedName>
        <fullName evidence="2">Predicted metal-dependent phosphoesterases</fullName>
    </submittedName>
</protein>
<dbReference type="InterPro" id="IPR052018">
    <property type="entry name" value="PHP_domain"/>
</dbReference>
<dbReference type="SMART" id="SM00481">
    <property type="entry name" value="POLIIIAc"/>
    <property type="match status" value="1"/>
</dbReference>
<dbReference type="Gene3D" id="1.10.150.650">
    <property type="match status" value="1"/>
</dbReference>
<dbReference type="Pfam" id="PF02811">
    <property type="entry name" value="PHP"/>
    <property type="match status" value="1"/>
</dbReference>
<dbReference type="Gene3D" id="3.20.20.140">
    <property type="entry name" value="Metal-dependent hydrolases"/>
    <property type="match status" value="1"/>
</dbReference>
<reference evidence="2" key="1">
    <citation type="journal article" date="2014" name="Gene">
        <title>Genome-guided analysis of transformation efficiency and carbon dioxide assimilation by Moorella thermoacetica Y72.</title>
        <authorList>
            <person name="Tsukahara K."/>
            <person name="Kita A."/>
            <person name="Nakashimada Y."/>
            <person name="Hoshino T."/>
            <person name="Murakami K."/>
        </authorList>
    </citation>
    <scope>NUCLEOTIDE SEQUENCE [LARGE SCALE GENOMIC DNA]</scope>
    <source>
        <strain evidence="2">Y72</strain>
    </source>
</reference>
<organism evidence="2">
    <name type="scientific">Moorella thermoacetica Y72</name>
    <dbReference type="NCBI Taxonomy" id="1325331"/>
    <lineage>
        <taxon>Bacteria</taxon>
        <taxon>Bacillati</taxon>
        <taxon>Bacillota</taxon>
        <taxon>Clostridia</taxon>
        <taxon>Neomoorellales</taxon>
        <taxon>Neomoorellaceae</taxon>
        <taxon>Neomoorella</taxon>
    </lineage>
</organism>
<sequence length="294" mass="32342">MLSLVYADLHIHTLASDGSLAPAAILELARQKGLKALSFTDHESLSGYIEVHSQARELGLELLPGIEMVTSFRGREIHLLGYNFDPTAPVLASALEEIRRERRIIARQVIRRLQNLGFNISWEQVESLIPPGGVLGKNHILQVLRHCGYIDNQEKTIEFLRRYLGPGGLAYIPYEGNPLPRAVALIHAAGGISVLAHPGLINDDTLVNCILEEGIDGLEVFYYYLGSKRRELIHSYYRLAKERHLLITGGTDFHGLYAPVALGTMGISAAMLAGLSKHQPPGANISPGEVSFLR</sequence>
<dbReference type="PANTHER" id="PTHR42924:SF3">
    <property type="entry name" value="POLYMERASE_HISTIDINOL PHOSPHATASE N-TERMINAL DOMAIN-CONTAINING PROTEIN"/>
    <property type="match status" value="1"/>
</dbReference>
<dbReference type="InterPro" id="IPR016195">
    <property type="entry name" value="Pol/histidinol_Pase-like"/>
</dbReference>
<evidence type="ECO:0000313" key="2">
    <source>
        <dbReference type="EMBL" id="GAF26888.1"/>
    </source>
</evidence>
<accession>A0A0S6UG01</accession>
<dbReference type="PANTHER" id="PTHR42924">
    <property type="entry name" value="EXONUCLEASE"/>
    <property type="match status" value="1"/>
</dbReference>
<name>A0A0S6UG01_NEOTH</name>
<dbReference type="Proteomes" id="UP000063718">
    <property type="component" value="Unassembled WGS sequence"/>
</dbReference>
<dbReference type="AlphaFoldDB" id="A0A0S6UG01"/>
<proteinExistence type="predicted"/>
<dbReference type="InterPro" id="IPR004013">
    <property type="entry name" value="PHP_dom"/>
</dbReference>
<gene>
    <name evidence="2" type="ORF">MTY_2228</name>
</gene>
<dbReference type="CDD" id="cd07438">
    <property type="entry name" value="PHP_HisPPase_AMP"/>
    <property type="match status" value="1"/>
</dbReference>
<dbReference type="InterPro" id="IPR003141">
    <property type="entry name" value="Pol/His_phosphatase_N"/>
</dbReference>
<feature type="domain" description="Polymerase/histidinol phosphatase N-terminal" evidence="1">
    <location>
        <begin position="7"/>
        <end position="72"/>
    </location>
</feature>